<dbReference type="AlphaFoldDB" id="A0A1B2I2C9"/>
<protein>
    <submittedName>
        <fullName evidence="4">Uncharacterized protein</fullName>
    </submittedName>
</protein>
<dbReference type="PANTHER" id="PTHR33376">
    <property type="match status" value="1"/>
</dbReference>
<keyword evidence="5" id="KW-1185">Reference proteome</keyword>
<dbReference type="InterPro" id="IPR018389">
    <property type="entry name" value="DctP_fam"/>
</dbReference>
<dbReference type="InterPro" id="IPR038404">
    <property type="entry name" value="TRAP_DctP_sf"/>
</dbReference>
<evidence type="ECO:0000313" key="5">
    <source>
        <dbReference type="Proteomes" id="UP000093044"/>
    </source>
</evidence>
<dbReference type="EMBL" id="CP016757">
    <property type="protein sequence ID" value="ANZ44135.1"/>
    <property type="molecule type" value="Genomic_DNA"/>
</dbReference>
<dbReference type="Proteomes" id="UP000093044">
    <property type="component" value="Chromosome"/>
</dbReference>
<evidence type="ECO:0000313" key="4">
    <source>
        <dbReference type="EMBL" id="ANZ44135.1"/>
    </source>
</evidence>
<dbReference type="PIRSF" id="PIRSF006470">
    <property type="entry name" value="DctB"/>
    <property type="match status" value="1"/>
</dbReference>
<proteinExistence type="inferred from homology"/>
<gene>
    <name evidence="4" type="ORF">BED41_02950</name>
</gene>
<dbReference type="CDD" id="cd13603">
    <property type="entry name" value="PBP2_TRAP_Siap_TeaA_like"/>
    <property type="match status" value="1"/>
</dbReference>
<dbReference type="Pfam" id="PF03480">
    <property type="entry name" value="DctP"/>
    <property type="match status" value="1"/>
</dbReference>
<organism evidence="4 5">
    <name type="scientific">Cloacibacillus porcorum</name>
    <dbReference type="NCBI Taxonomy" id="1197717"/>
    <lineage>
        <taxon>Bacteria</taxon>
        <taxon>Thermotogati</taxon>
        <taxon>Synergistota</taxon>
        <taxon>Synergistia</taxon>
        <taxon>Synergistales</taxon>
        <taxon>Synergistaceae</taxon>
        <taxon>Cloacibacillus</taxon>
    </lineage>
</organism>
<evidence type="ECO:0000256" key="3">
    <source>
        <dbReference type="ARBA" id="ARBA00022729"/>
    </source>
</evidence>
<dbReference type="Gene3D" id="3.40.190.170">
    <property type="entry name" value="Bacterial extracellular solute-binding protein, family 7"/>
    <property type="match status" value="1"/>
</dbReference>
<dbReference type="STRING" id="1197717.BED41_02950"/>
<sequence>MKKSVFMFCCALCIAFWGITANQAEAVMKLQLAHEQPEIHPYHIGAVEFAKLVKEYSKGEMEVTIFSNGTMGKASALAESCSMGTMDFASVFSIILEAYSPKFGVLTMPYCFRDWDHSDKVLDGPIGDELKASVESKGIKVLAFWRNGLAEVHSRMPIRTPEDIKGKKLRIQEGPSYAALSKALGTVTTPMSFGEVYSALQLGTVDAQTQTINNIYASKMFEVGKYFTKINMNFNTQPFIMSMQLWKSLTPEQQDIIERAALGATKAERAYHVKDTQTSYDGFVKGGGKVIELNKAELEKWKDVCAPVYKDPQFSAVMEIFNRIQKQ</sequence>
<dbReference type="InterPro" id="IPR004682">
    <property type="entry name" value="TRAP_DctP"/>
</dbReference>
<dbReference type="GO" id="GO:0030288">
    <property type="term" value="C:outer membrane-bounded periplasmic space"/>
    <property type="evidence" value="ECO:0007669"/>
    <property type="project" value="InterPro"/>
</dbReference>
<reference evidence="4" key="1">
    <citation type="submission" date="2016-08" db="EMBL/GenBank/DDBJ databases">
        <title>Complete genome of Cloacibacillus porcorum.</title>
        <authorList>
            <person name="Looft T."/>
            <person name="Bayles D.O."/>
            <person name="Alt D.P."/>
        </authorList>
    </citation>
    <scope>NUCLEOTIDE SEQUENCE [LARGE SCALE GENOMIC DNA]</scope>
    <source>
        <strain evidence="4">CL-84</strain>
    </source>
</reference>
<comment type="similarity">
    <text evidence="1">Belongs to the bacterial solute-binding protein 7 family.</text>
</comment>
<evidence type="ECO:0000256" key="2">
    <source>
        <dbReference type="ARBA" id="ARBA00022448"/>
    </source>
</evidence>
<dbReference type="NCBIfam" id="TIGR00787">
    <property type="entry name" value="dctP"/>
    <property type="match status" value="1"/>
</dbReference>
<dbReference type="KEGG" id="cpor:BED41_02950"/>
<name>A0A1B2I2C9_9BACT</name>
<dbReference type="PANTHER" id="PTHR33376:SF7">
    <property type="entry name" value="C4-DICARBOXYLATE-BINDING PROTEIN DCTB"/>
    <property type="match status" value="1"/>
</dbReference>
<keyword evidence="2" id="KW-0813">Transport</keyword>
<accession>A0A1B2I2C9</accession>
<keyword evidence="3" id="KW-0732">Signal</keyword>
<dbReference type="GeneID" id="83056811"/>
<dbReference type="GO" id="GO:0055085">
    <property type="term" value="P:transmembrane transport"/>
    <property type="evidence" value="ECO:0007669"/>
    <property type="project" value="InterPro"/>
</dbReference>
<evidence type="ECO:0000256" key="1">
    <source>
        <dbReference type="ARBA" id="ARBA00009023"/>
    </source>
</evidence>
<dbReference type="RefSeq" id="WP_066742912.1">
    <property type="nucleotide sequence ID" value="NZ_CALCLR010000104.1"/>
</dbReference>
<dbReference type="NCBIfam" id="NF037995">
    <property type="entry name" value="TRAP_S1"/>
    <property type="match status" value="1"/>
</dbReference>